<dbReference type="GO" id="GO:0004021">
    <property type="term" value="F:L-alanine:2-oxoglutarate aminotransferase activity"/>
    <property type="evidence" value="ECO:0007669"/>
    <property type="project" value="UniProtKB-EC"/>
</dbReference>
<dbReference type="FunFam" id="1.10.287.1970:FF:000001">
    <property type="entry name" value="Alanine aminotransferase 2"/>
    <property type="match status" value="1"/>
</dbReference>
<dbReference type="InterPro" id="IPR015422">
    <property type="entry name" value="PyrdxlP-dep_Trfase_small"/>
</dbReference>
<dbReference type="InterPro" id="IPR045088">
    <property type="entry name" value="ALAT1/2-like"/>
</dbReference>
<sequence length="500" mass="56157">MNPQKEILASRLFFIVTNRNMSENRALIVENLNPKIIKLQYAVRGPLVIRAGAIKKELEKGAKKPFKRVILANVGDAQAMYQRPLTFIRQVVSCITYPKLLKTDMYPPDVKKRAQDILDNCSGNSVGAYTMSLGIEMIRRHVAEYIECRDGHKARWQDISLTAGATTGIKTCLELFCNKVDGKPSGIMLPVPQYPLYSATVAEYGLGHIRYYLDEGNNWALEMSELERAYEEGSKTHCVRAIVVINPGNPTGQVLKRSNIEDIIKFAHKKRLFIFADEVYQANVYDKDSKFFSFKKVLSELGPPYNTVELVSFMSISKGYTGECGLRGGWMELCNMDPGVQGHLYKTLSAMLCPATVGQAAVDCVARTPISGEPSYELWLKEKNAVLNSLKDRAEMIVKAFNKMEGFKCNVVQGAMYAFPRIELPAKAIEAAKAEKKAPDVFYAFKLLEETGICVIPGTGFGQCPGSYHFRTTILPQPKILQEMLDIFQSFHKKFTKEYQ</sequence>
<reference evidence="11" key="1">
    <citation type="submission" date="2020-08" db="EMBL/GenBank/DDBJ databases">
        <title>Spodoptera exigua strain:BAW_Kor-Di-RS1 Genome sequencing and assembly.</title>
        <authorList>
            <person name="Kim J."/>
            <person name="Nam H.Y."/>
            <person name="Kwon M."/>
            <person name="Choi J.H."/>
            <person name="Cho S.R."/>
            <person name="Kim G.-H."/>
        </authorList>
    </citation>
    <scope>NUCLEOTIDE SEQUENCE</scope>
    <source>
        <strain evidence="11">BAW_Kor-Di-RS1</strain>
        <tissue evidence="11">Whole-body</tissue>
    </source>
</reference>
<organism evidence="11 12">
    <name type="scientific">Spodoptera exigua</name>
    <name type="common">Beet armyworm</name>
    <name type="synonym">Noctua fulgens</name>
    <dbReference type="NCBI Taxonomy" id="7107"/>
    <lineage>
        <taxon>Eukaryota</taxon>
        <taxon>Metazoa</taxon>
        <taxon>Ecdysozoa</taxon>
        <taxon>Arthropoda</taxon>
        <taxon>Hexapoda</taxon>
        <taxon>Insecta</taxon>
        <taxon>Pterygota</taxon>
        <taxon>Neoptera</taxon>
        <taxon>Endopterygota</taxon>
        <taxon>Lepidoptera</taxon>
        <taxon>Glossata</taxon>
        <taxon>Ditrysia</taxon>
        <taxon>Noctuoidea</taxon>
        <taxon>Noctuidae</taxon>
        <taxon>Amphipyrinae</taxon>
        <taxon>Spodoptera</taxon>
    </lineage>
</organism>
<keyword evidence="4" id="KW-0808">Transferase</keyword>
<keyword evidence="3" id="KW-0032">Aminotransferase</keyword>
<evidence type="ECO:0000256" key="8">
    <source>
        <dbReference type="ARBA" id="ARBA00026106"/>
    </source>
</evidence>
<keyword evidence="5" id="KW-0663">Pyridoxal phosphate</keyword>
<evidence type="ECO:0000256" key="7">
    <source>
        <dbReference type="ARBA" id="ARBA00025785"/>
    </source>
</evidence>
<dbReference type="Gene3D" id="1.10.287.1970">
    <property type="match status" value="1"/>
</dbReference>
<evidence type="ECO:0000256" key="6">
    <source>
        <dbReference type="ARBA" id="ARBA00025708"/>
    </source>
</evidence>
<dbReference type="GO" id="GO:0030170">
    <property type="term" value="F:pyridoxal phosphate binding"/>
    <property type="evidence" value="ECO:0007669"/>
    <property type="project" value="InterPro"/>
</dbReference>
<dbReference type="PANTHER" id="PTHR11751:SF29">
    <property type="entry name" value="ALANINE TRANSAMINASE"/>
    <property type="match status" value="1"/>
</dbReference>
<comment type="caution">
    <text evidence="11">The sequence shown here is derived from an EMBL/GenBank/DDBJ whole genome shotgun (WGS) entry which is preliminary data.</text>
</comment>
<comment type="catalytic activity">
    <reaction evidence="9">
        <text>L-alanine + 2-oxoglutarate = pyruvate + L-glutamate</text>
        <dbReference type="Rhea" id="RHEA:19453"/>
        <dbReference type="ChEBI" id="CHEBI:15361"/>
        <dbReference type="ChEBI" id="CHEBI:16810"/>
        <dbReference type="ChEBI" id="CHEBI:29985"/>
        <dbReference type="ChEBI" id="CHEBI:57972"/>
        <dbReference type="EC" id="2.6.1.2"/>
    </reaction>
</comment>
<evidence type="ECO:0000256" key="2">
    <source>
        <dbReference type="ARBA" id="ARBA00011738"/>
    </source>
</evidence>
<dbReference type="Proteomes" id="UP000648187">
    <property type="component" value="Unassembled WGS sequence"/>
</dbReference>
<comment type="similarity">
    <text evidence="7">Belongs to the class-I pyridoxal-phosphate-dependent aminotransferase family. Alanine aminotransferase subfamily.</text>
</comment>
<evidence type="ECO:0000313" key="11">
    <source>
        <dbReference type="EMBL" id="KAF9413623.1"/>
    </source>
</evidence>
<dbReference type="FunFam" id="3.90.1150.10:FF:000010">
    <property type="entry name" value="Alanine aminotransferase 2"/>
    <property type="match status" value="1"/>
</dbReference>
<accession>A0A835GER7</accession>
<evidence type="ECO:0000256" key="4">
    <source>
        <dbReference type="ARBA" id="ARBA00022679"/>
    </source>
</evidence>
<dbReference type="PANTHER" id="PTHR11751">
    <property type="entry name" value="ALANINE AMINOTRANSFERASE"/>
    <property type="match status" value="1"/>
</dbReference>
<name>A0A835GER7_SPOEX</name>
<dbReference type="SUPFAM" id="SSF53383">
    <property type="entry name" value="PLP-dependent transferases"/>
    <property type="match status" value="1"/>
</dbReference>
<dbReference type="EC" id="2.6.1.2" evidence="8"/>
<protein>
    <recommendedName>
        <fullName evidence="8">alanine transaminase</fullName>
        <ecNumber evidence="8">2.6.1.2</ecNumber>
    </recommendedName>
</protein>
<evidence type="ECO:0000259" key="10">
    <source>
        <dbReference type="Pfam" id="PF00155"/>
    </source>
</evidence>
<dbReference type="Pfam" id="PF00155">
    <property type="entry name" value="Aminotran_1_2"/>
    <property type="match status" value="1"/>
</dbReference>
<dbReference type="InterPro" id="IPR004839">
    <property type="entry name" value="Aminotransferase_I/II_large"/>
</dbReference>
<proteinExistence type="inferred from homology"/>
<keyword evidence="12" id="KW-1185">Reference proteome</keyword>
<comment type="cofactor">
    <cofactor evidence="1">
        <name>pyridoxal 5'-phosphate</name>
        <dbReference type="ChEBI" id="CHEBI:597326"/>
    </cofactor>
</comment>
<dbReference type="CDD" id="cd00609">
    <property type="entry name" value="AAT_like"/>
    <property type="match status" value="1"/>
</dbReference>
<dbReference type="Gene3D" id="3.90.1150.10">
    <property type="entry name" value="Aspartate Aminotransferase, domain 1"/>
    <property type="match status" value="1"/>
</dbReference>
<gene>
    <name evidence="11" type="ORF">HW555_008201</name>
</gene>
<evidence type="ECO:0000256" key="9">
    <source>
        <dbReference type="ARBA" id="ARBA00047412"/>
    </source>
</evidence>
<evidence type="ECO:0000313" key="12">
    <source>
        <dbReference type="Proteomes" id="UP000648187"/>
    </source>
</evidence>
<dbReference type="InterPro" id="IPR015424">
    <property type="entry name" value="PyrdxlP-dep_Trfase"/>
</dbReference>
<evidence type="ECO:0000256" key="1">
    <source>
        <dbReference type="ARBA" id="ARBA00001933"/>
    </source>
</evidence>
<dbReference type="Gene3D" id="3.40.640.10">
    <property type="entry name" value="Type I PLP-dependent aspartate aminotransferase-like (Major domain)"/>
    <property type="match status" value="1"/>
</dbReference>
<dbReference type="EMBL" id="JACKWZ010000153">
    <property type="protein sequence ID" value="KAF9413623.1"/>
    <property type="molecule type" value="Genomic_DNA"/>
</dbReference>
<evidence type="ECO:0000256" key="3">
    <source>
        <dbReference type="ARBA" id="ARBA00022576"/>
    </source>
</evidence>
<dbReference type="FunFam" id="3.40.640.10:FF:000012">
    <property type="entry name" value="alanine aminotransferase 2"/>
    <property type="match status" value="1"/>
</dbReference>
<dbReference type="InterPro" id="IPR015421">
    <property type="entry name" value="PyrdxlP-dep_Trfase_major"/>
</dbReference>
<feature type="domain" description="Aminotransferase class I/classII large" evidence="10">
    <location>
        <begin position="104"/>
        <end position="474"/>
    </location>
</feature>
<dbReference type="AlphaFoldDB" id="A0A835GER7"/>
<comment type="subunit">
    <text evidence="2">Homodimer.</text>
</comment>
<comment type="pathway">
    <text evidence="6">Amino-acid degradation; L-alanine degradation via transaminase pathway; pyruvate from L-alanine: step 1/1.</text>
</comment>
<dbReference type="UniPathway" id="UPA00528">
    <property type="reaction ID" value="UER00586"/>
</dbReference>
<dbReference type="GO" id="GO:0042853">
    <property type="term" value="P:L-alanine catabolic process"/>
    <property type="evidence" value="ECO:0007669"/>
    <property type="project" value="UniProtKB-UniPathway"/>
</dbReference>
<evidence type="ECO:0000256" key="5">
    <source>
        <dbReference type="ARBA" id="ARBA00022898"/>
    </source>
</evidence>